<dbReference type="Proteomes" id="UP000321570">
    <property type="component" value="Unassembled WGS sequence"/>
</dbReference>
<reference evidence="2 3" key="1">
    <citation type="submission" date="2019-07" db="EMBL/GenBank/DDBJ databases">
        <authorList>
            <person name="Jastrzebski P J."/>
            <person name="Paukszto L."/>
            <person name="Jastrzebski P J."/>
        </authorList>
    </citation>
    <scope>NUCLEOTIDE SEQUENCE [LARGE SCALE GENOMIC DNA]</scope>
    <source>
        <strain evidence="2 3">WMS-il1</strain>
    </source>
</reference>
<organism evidence="2 3">
    <name type="scientific">Hymenolepis diminuta</name>
    <name type="common">Rat tapeworm</name>
    <dbReference type="NCBI Taxonomy" id="6216"/>
    <lineage>
        <taxon>Eukaryota</taxon>
        <taxon>Metazoa</taxon>
        <taxon>Spiralia</taxon>
        <taxon>Lophotrochozoa</taxon>
        <taxon>Platyhelminthes</taxon>
        <taxon>Cestoda</taxon>
        <taxon>Eucestoda</taxon>
        <taxon>Cyclophyllidea</taxon>
        <taxon>Hymenolepididae</taxon>
        <taxon>Hymenolepis</taxon>
    </lineage>
</organism>
<evidence type="ECO:0000256" key="1">
    <source>
        <dbReference type="SAM" id="SignalP"/>
    </source>
</evidence>
<evidence type="ECO:0000313" key="3">
    <source>
        <dbReference type="Proteomes" id="UP000321570"/>
    </source>
</evidence>
<protein>
    <submittedName>
        <fullName evidence="2">Uncharacterized protein</fullName>
    </submittedName>
</protein>
<feature type="signal peptide" evidence="1">
    <location>
        <begin position="1"/>
        <end position="21"/>
    </location>
</feature>
<accession>A0A564Y2E1</accession>
<feature type="chain" id="PRO_5022104795" evidence="1">
    <location>
        <begin position="22"/>
        <end position="248"/>
    </location>
</feature>
<gene>
    <name evidence="2" type="ORF">WMSIL1_LOCUS2093</name>
</gene>
<keyword evidence="1" id="KW-0732">Signal</keyword>
<proteinExistence type="predicted"/>
<sequence length="248" mass="27876">MAMLPSLLCLSLITLSSRISGKYITDDDLLCDSKRCETKVELNDYIQIERALKFGVQSSNPPHDPLCHPSFNVCHNQTGTTFLRISGTFNRKDVTHLVFSKGNMQATLLVHRAGEEYPKRQWRVLYTNPHMLSIKGDYTIPQPVQVILPFFATEIPECTAYFGPDKVDNIFITDNDNSTENAGVRVKFTGNLSTLKIHGKVITVPYQIEFLGETPSEYFTVAFLVSNSLKFSSFLILISFLITVSLAL</sequence>
<dbReference type="EMBL" id="CABIJS010000055">
    <property type="protein sequence ID" value="VUZ41411.1"/>
    <property type="molecule type" value="Genomic_DNA"/>
</dbReference>
<dbReference type="AlphaFoldDB" id="A0A564Y2E1"/>
<evidence type="ECO:0000313" key="2">
    <source>
        <dbReference type="EMBL" id="VUZ41411.1"/>
    </source>
</evidence>
<keyword evidence="3" id="KW-1185">Reference proteome</keyword>
<name>A0A564Y2E1_HYMDI</name>